<proteinExistence type="predicted"/>
<evidence type="ECO:0000313" key="1">
    <source>
        <dbReference type="EMBL" id="RGU26091.1"/>
    </source>
</evidence>
<reference evidence="1 2" key="1">
    <citation type="submission" date="2018-08" db="EMBL/GenBank/DDBJ databases">
        <title>A genome reference for cultivated species of the human gut microbiota.</title>
        <authorList>
            <person name="Zou Y."/>
            <person name="Xue W."/>
            <person name="Luo G."/>
        </authorList>
    </citation>
    <scope>NUCLEOTIDE SEQUENCE [LARGE SCALE GENOMIC DNA]</scope>
    <source>
        <strain evidence="1 2">AF17-27</strain>
    </source>
</reference>
<comment type="caution">
    <text evidence="1">The sequence shown here is derived from an EMBL/GenBank/DDBJ whole genome shotgun (WGS) entry which is preliminary data.</text>
</comment>
<protein>
    <submittedName>
        <fullName evidence="1">Uncharacterized protein</fullName>
    </submittedName>
</protein>
<sequence>MKIIKGKEKEYKDWYDKNSDGYSRACFTYAERWAELLEAEIDKSNDIMKCFVDNADRLGREADTEGITGFMYGCAVSILSQCWEYGEYLRKWHNKKYDYDGDGVVNPAVMTVGV</sequence>
<evidence type="ECO:0000313" key="2">
    <source>
        <dbReference type="Proteomes" id="UP000283765"/>
    </source>
</evidence>
<dbReference type="Pfam" id="PF25186">
    <property type="entry name" value="Tad4"/>
    <property type="match status" value="1"/>
</dbReference>
<dbReference type="InterPro" id="IPR057385">
    <property type="entry name" value="Tad4-like"/>
</dbReference>
<dbReference type="AlphaFoldDB" id="A0A412RQS0"/>
<accession>A0A412RQS0</accession>
<gene>
    <name evidence="1" type="ORF">DWW89_06510</name>
</gene>
<name>A0A412RQS0_9FIRM</name>
<dbReference type="RefSeq" id="WP_117993496.1">
    <property type="nucleotide sequence ID" value="NZ_QRXR01000008.1"/>
</dbReference>
<dbReference type="EMBL" id="QRXR01000008">
    <property type="protein sequence ID" value="RGU26091.1"/>
    <property type="molecule type" value="Genomic_DNA"/>
</dbReference>
<dbReference type="Proteomes" id="UP000283765">
    <property type="component" value="Unassembled WGS sequence"/>
</dbReference>
<organism evidence="1 2">
    <name type="scientific">Agathobacter rectalis</name>
    <dbReference type="NCBI Taxonomy" id="39491"/>
    <lineage>
        <taxon>Bacteria</taxon>
        <taxon>Bacillati</taxon>
        <taxon>Bacillota</taxon>
        <taxon>Clostridia</taxon>
        <taxon>Lachnospirales</taxon>
        <taxon>Lachnospiraceae</taxon>
        <taxon>Agathobacter</taxon>
    </lineage>
</organism>